<protein>
    <submittedName>
        <fullName evidence="1">Uncharacterized protein</fullName>
    </submittedName>
</protein>
<organism evidence="1">
    <name type="scientific">Microviridae sp. ctydc4</name>
    <dbReference type="NCBI Taxonomy" id="2827623"/>
    <lineage>
        <taxon>Viruses</taxon>
        <taxon>Monodnaviria</taxon>
        <taxon>Sangervirae</taxon>
        <taxon>Phixviricota</taxon>
        <taxon>Malgrandaviricetes</taxon>
        <taxon>Petitvirales</taxon>
        <taxon>Microviridae</taxon>
    </lineage>
</organism>
<name>A0A8S5LQ78_9VIRU</name>
<evidence type="ECO:0000313" key="1">
    <source>
        <dbReference type="EMBL" id="DAD72007.1"/>
    </source>
</evidence>
<accession>A0A8S5LQ78</accession>
<dbReference type="EMBL" id="BK015891">
    <property type="protein sequence ID" value="DAD72007.1"/>
    <property type="molecule type" value="Genomic_DNA"/>
</dbReference>
<proteinExistence type="predicted"/>
<reference evidence="1" key="1">
    <citation type="journal article" date="2021" name="Proc. Natl. Acad. Sci. U.S.A.">
        <title>A Catalog of Tens of Thousands of Viruses from Human Metagenomes Reveals Hidden Associations with Chronic Diseases.</title>
        <authorList>
            <person name="Tisza M.J."/>
            <person name="Buck C.B."/>
        </authorList>
    </citation>
    <scope>NUCLEOTIDE SEQUENCE</scope>
    <source>
        <strain evidence="1">Ctydc4</strain>
    </source>
</reference>
<sequence>MIFANGKRRPANYLLDVIGRSDTVKRLIFLTL</sequence>